<dbReference type="InterPro" id="IPR044668">
    <property type="entry name" value="PuuD-like"/>
</dbReference>
<gene>
    <name evidence="1" type="ORF">CEW83_16250</name>
</gene>
<accession>A0A2U8GT29</accession>
<dbReference type="PANTHER" id="PTHR43235:SF1">
    <property type="entry name" value="GLUTAMINE AMIDOTRANSFERASE PB2B2.05-RELATED"/>
    <property type="match status" value="1"/>
</dbReference>
<dbReference type="KEGG" id="acom:CEW83_16250"/>
<dbReference type="PROSITE" id="PS51273">
    <property type="entry name" value="GATASE_TYPE_1"/>
    <property type="match status" value="1"/>
</dbReference>
<keyword evidence="2" id="KW-1185">Reference proteome</keyword>
<dbReference type="AlphaFoldDB" id="A0A2U8GT29"/>
<dbReference type="Pfam" id="PF07722">
    <property type="entry name" value="Peptidase_C26"/>
    <property type="match status" value="1"/>
</dbReference>
<dbReference type="EMBL" id="CP022187">
    <property type="protein sequence ID" value="AWI76574.1"/>
    <property type="molecule type" value="Genomic_DNA"/>
</dbReference>
<sequence>MARPLIAITGPEKGAAGPRALVAGAVRWYGGKPVHIRPSDRSLQHHYDGVVITGGHDVNPALYAAEPEVEPLHDTERDALEMHVIELSLARRLPILGICRGAQLLNVFRGGSLFQELRSRRRRTSNRWTVLPLKRLHVESGSMLARLVGDGTQRINSLHNQAIDRAGEGLRISGRDLDGIVQAIEDPDYGFLLGVQWHPEFLLPMVTHRALFKALVDSARQYADTRRARENGHNT</sequence>
<reference evidence="1 2" key="1">
    <citation type="submission" date="2017-06" db="EMBL/GenBank/DDBJ databases">
        <title>Azoarcus.</title>
        <authorList>
            <person name="Woo J.-H."/>
            <person name="Kim H.-S."/>
        </authorList>
    </citation>
    <scope>NUCLEOTIDE SEQUENCE [LARGE SCALE GENOMIC DNA]</scope>
    <source>
        <strain evidence="1 2">TSPY31</strain>
    </source>
</reference>
<dbReference type="PANTHER" id="PTHR43235">
    <property type="entry name" value="GLUTAMINE AMIDOTRANSFERASE PB2B2.05-RELATED"/>
    <property type="match status" value="1"/>
</dbReference>
<name>A0A2U8GT29_9RHOO</name>
<dbReference type="GO" id="GO:0005829">
    <property type="term" value="C:cytosol"/>
    <property type="evidence" value="ECO:0007669"/>
    <property type="project" value="TreeGrafter"/>
</dbReference>
<dbReference type="CDD" id="cd01745">
    <property type="entry name" value="GATase1_2"/>
    <property type="match status" value="1"/>
</dbReference>
<dbReference type="InterPro" id="IPR011697">
    <property type="entry name" value="Peptidase_C26"/>
</dbReference>
<dbReference type="SUPFAM" id="SSF52317">
    <property type="entry name" value="Class I glutamine amidotransferase-like"/>
    <property type="match status" value="1"/>
</dbReference>
<protein>
    <submittedName>
        <fullName evidence="1">Peptidase C26</fullName>
    </submittedName>
</protein>
<dbReference type="Proteomes" id="UP000244930">
    <property type="component" value="Chromosome"/>
</dbReference>
<evidence type="ECO:0000313" key="2">
    <source>
        <dbReference type="Proteomes" id="UP000244930"/>
    </source>
</evidence>
<dbReference type="GO" id="GO:0006598">
    <property type="term" value="P:polyamine catabolic process"/>
    <property type="evidence" value="ECO:0007669"/>
    <property type="project" value="TreeGrafter"/>
</dbReference>
<organism evidence="1 2">
    <name type="scientific">Parazoarcus communis</name>
    <dbReference type="NCBI Taxonomy" id="41977"/>
    <lineage>
        <taxon>Bacteria</taxon>
        <taxon>Pseudomonadati</taxon>
        <taxon>Pseudomonadota</taxon>
        <taxon>Betaproteobacteria</taxon>
        <taxon>Rhodocyclales</taxon>
        <taxon>Zoogloeaceae</taxon>
        <taxon>Parazoarcus</taxon>
    </lineage>
</organism>
<dbReference type="Gene3D" id="3.40.50.880">
    <property type="match status" value="1"/>
</dbReference>
<dbReference type="InterPro" id="IPR029062">
    <property type="entry name" value="Class_I_gatase-like"/>
</dbReference>
<evidence type="ECO:0000313" key="1">
    <source>
        <dbReference type="EMBL" id="AWI76574.1"/>
    </source>
</evidence>
<dbReference type="GO" id="GO:0033969">
    <property type="term" value="F:gamma-glutamyl-gamma-aminobutyrate hydrolase activity"/>
    <property type="evidence" value="ECO:0007669"/>
    <property type="project" value="TreeGrafter"/>
</dbReference>
<proteinExistence type="predicted"/>